<keyword evidence="6" id="KW-1185">Reference proteome</keyword>
<gene>
    <name evidence="5" type="ORF">J5A65_14625</name>
</gene>
<evidence type="ECO:0000256" key="2">
    <source>
        <dbReference type="SAM" id="Coils"/>
    </source>
</evidence>
<dbReference type="Gene3D" id="3.40.50.1980">
    <property type="entry name" value="Nitrogenase molybdenum iron protein domain"/>
    <property type="match status" value="2"/>
</dbReference>
<dbReference type="PROSITE" id="PS51257">
    <property type="entry name" value="PROKAR_LIPOPROTEIN"/>
    <property type="match status" value="1"/>
</dbReference>
<evidence type="ECO:0000313" key="6">
    <source>
        <dbReference type="Proteomes" id="UP000678513"/>
    </source>
</evidence>
<dbReference type="InterPro" id="IPR002491">
    <property type="entry name" value="ABC_transptr_periplasmic_BD"/>
</dbReference>
<name>A0ABX7Y4X2_9ACTN</name>
<dbReference type="SUPFAM" id="SSF53807">
    <property type="entry name" value="Helical backbone' metal receptor"/>
    <property type="match status" value="1"/>
</dbReference>
<evidence type="ECO:0000313" key="5">
    <source>
        <dbReference type="EMBL" id="QUC08116.1"/>
    </source>
</evidence>
<evidence type="ECO:0000256" key="3">
    <source>
        <dbReference type="SAM" id="SignalP"/>
    </source>
</evidence>
<dbReference type="Pfam" id="PF01497">
    <property type="entry name" value="Peripla_BP_2"/>
    <property type="match status" value="1"/>
</dbReference>
<feature type="coiled-coil region" evidence="2">
    <location>
        <begin position="186"/>
        <end position="213"/>
    </location>
</feature>
<feature type="domain" description="Fe/B12 periplasmic-binding" evidence="4">
    <location>
        <begin position="61"/>
        <end position="331"/>
    </location>
</feature>
<keyword evidence="2" id="KW-0175">Coiled coil</keyword>
<protein>
    <submittedName>
        <fullName evidence="5">ABC transporter substrate-binding protein</fullName>
    </submittedName>
</protein>
<dbReference type="PANTHER" id="PTHR30535">
    <property type="entry name" value="VITAMIN B12-BINDING PROTEIN"/>
    <property type="match status" value="1"/>
</dbReference>
<reference evidence="5 6" key="1">
    <citation type="submission" date="2021-03" db="EMBL/GenBank/DDBJ databases">
        <title>Human Oral Microbial Genomes.</title>
        <authorList>
            <person name="Johnston C.D."/>
            <person name="Chen T."/>
            <person name="Dewhirst F.E."/>
        </authorList>
    </citation>
    <scope>NUCLEOTIDE SEQUENCE [LARGE SCALE GENOMIC DNA]</scope>
    <source>
        <strain evidence="5 6">DSMZ 100122</strain>
    </source>
</reference>
<keyword evidence="3" id="KW-0732">Signal</keyword>
<proteinExistence type="inferred from homology"/>
<dbReference type="Proteomes" id="UP000678513">
    <property type="component" value="Chromosome"/>
</dbReference>
<dbReference type="EMBL" id="CP072384">
    <property type="protein sequence ID" value="QUC08116.1"/>
    <property type="molecule type" value="Genomic_DNA"/>
</dbReference>
<organism evidence="5 6">
    <name type="scientific">Arachnia rubra</name>
    <dbReference type="NCBI Taxonomy" id="1547448"/>
    <lineage>
        <taxon>Bacteria</taxon>
        <taxon>Bacillati</taxon>
        <taxon>Actinomycetota</taxon>
        <taxon>Actinomycetes</taxon>
        <taxon>Propionibacteriales</taxon>
        <taxon>Propionibacteriaceae</taxon>
        <taxon>Arachnia</taxon>
    </lineage>
</organism>
<dbReference type="PROSITE" id="PS50983">
    <property type="entry name" value="FE_B12_PBP"/>
    <property type="match status" value="1"/>
</dbReference>
<dbReference type="PANTHER" id="PTHR30535:SF7">
    <property type="entry name" value="IRON(III) DICITRATE-BINDING PROTEIN"/>
    <property type="match status" value="1"/>
</dbReference>
<accession>A0ABX7Y4X2</accession>
<feature type="signal peptide" evidence="3">
    <location>
        <begin position="1"/>
        <end position="26"/>
    </location>
</feature>
<dbReference type="InterPro" id="IPR050902">
    <property type="entry name" value="ABC_Transporter_SBP"/>
</dbReference>
<evidence type="ECO:0000256" key="1">
    <source>
        <dbReference type="ARBA" id="ARBA00008814"/>
    </source>
</evidence>
<evidence type="ECO:0000259" key="4">
    <source>
        <dbReference type="PROSITE" id="PS50983"/>
    </source>
</evidence>
<comment type="similarity">
    <text evidence="1">Belongs to the bacterial solute-binding protein 8 family.</text>
</comment>
<sequence>MRLRARLTAGIMTAGLLLTGCVGAPATNTSSPAADSSSAAYTPVTITNCGFEATFNEPPKAAVSLNQGATEVMLGLGLEKQMVGTAYLDNDIAERWKAAYDSVPVLSDKYPSKEKFLEVKPDFAYASYTSAFTEKNIGTRDELKSEKVGTYLSPFGCTNEGDGSIPATMEAAWGEVTDVARIFGVEDRSTKLIEEQKAKLAELKQKAAGKDKKVLWYDSDEKSPFVGGGAGGPQIILDTIGATNVFANVPKGWDNVSWEDVIKADPDYIVFADASWSTAASKQAYMEADPALSQLKAVKNKAYITVPFSESTPGIRLVDGAEKVSEQIAKS</sequence>
<dbReference type="RefSeq" id="WP_212323634.1">
    <property type="nucleotide sequence ID" value="NZ_AP024463.1"/>
</dbReference>
<feature type="chain" id="PRO_5046798509" evidence="3">
    <location>
        <begin position="27"/>
        <end position="331"/>
    </location>
</feature>